<dbReference type="PANTHER" id="PTHR11820:SF90">
    <property type="entry name" value="FLUTATHIONE S-TRANSFERASE"/>
    <property type="match status" value="1"/>
</dbReference>
<dbReference type="PANTHER" id="PTHR11820">
    <property type="entry name" value="ACYLPYRUVASE"/>
    <property type="match status" value="1"/>
</dbReference>
<organism evidence="3 4">
    <name type="scientific">Massilia hydrophila</name>
    <dbReference type="NCBI Taxonomy" id="3044279"/>
    <lineage>
        <taxon>Bacteria</taxon>
        <taxon>Pseudomonadati</taxon>
        <taxon>Pseudomonadota</taxon>
        <taxon>Betaproteobacteria</taxon>
        <taxon>Burkholderiales</taxon>
        <taxon>Oxalobacteraceae</taxon>
        <taxon>Telluria group</taxon>
        <taxon>Massilia</taxon>
    </lineage>
</organism>
<dbReference type="SUPFAM" id="SSF56529">
    <property type="entry name" value="FAH"/>
    <property type="match status" value="1"/>
</dbReference>
<reference evidence="3 4" key="1">
    <citation type="submission" date="2021-07" db="EMBL/GenBank/DDBJ databases">
        <title>Characterization of Violacein-producing bacteria and related species.</title>
        <authorList>
            <person name="Wilson H.S."/>
            <person name="De Leon M.E."/>
        </authorList>
    </citation>
    <scope>NUCLEOTIDE SEQUENCE [LARGE SCALE GENOMIC DNA]</scope>
    <source>
        <strain evidence="3 4">HSC-2F05</strain>
    </source>
</reference>
<keyword evidence="3" id="KW-0378">Hydrolase</keyword>
<comment type="caution">
    <text evidence="3">The sequence shown here is derived from an EMBL/GenBank/DDBJ whole genome shotgun (WGS) entry which is preliminary data.</text>
</comment>
<name>A0ABS7YB08_9BURK</name>
<accession>A0ABS7YB08</accession>
<evidence type="ECO:0000313" key="3">
    <source>
        <dbReference type="EMBL" id="MCA1855560.1"/>
    </source>
</evidence>
<evidence type="ECO:0000256" key="1">
    <source>
        <dbReference type="ARBA" id="ARBA00022723"/>
    </source>
</evidence>
<dbReference type="GO" id="GO:0016787">
    <property type="term" value="F:hydrolase activity"/>
    <property type="evidence" value="ECO:0007669"/>
    <property type="project" value="UniProtKB-KW"/>
</dbReference>
<dbReference type="Gene3D" id="3.90.850.10">
    <property type="entry name" value="Fumarylacetoacetase-like, C-terminal domain"/>
    <property type="match status" value="1"/>
</dbReference>
<dbReference type="InterPro" id="IPR036663">
    <property type="entry name" value="Fumarylacetoacetase_C_sf"/>
</dbReference>
<dbReference type="RefSeq" id="WP_225237897.1">
    <property type="nucleotide sequence ID" value="NZ_JAHYBX010000001.1"/>
</dbReference>
<gene>
    <name evidence="3" type="ORF">LE190_06420</name>
</gene>
<keyword evidence="4" id="KW-1185">Reference proteome</keyword>
<dbReference type="Proteomes" id="UP001198602">
    <property type="component" value="Unassembled WGS sequence"/>
</dbReference>
<protein>
    <submittedName>
        <fullName evidence="3">Fumarylacetoacetate hydrolase family protein</fullName>
    </submittedName>
</protein>
<evidence type="ECO:0000313" key="4">
    <source>
        <dbReference type="Proteomes" id="UP001198602"/>
    </source>
</evidence>
<feature type="domain" description="Fumarylacetoacetase-like C-terminal" evidence="2">
    <location>
        <begin position="29"/>
        <end position="235"/>
    </location>
</feature>
<keyword evidence="1" id="KW-0479">Metal-binding</keyword>
<dbReference type="EMBL" id="JAHYBX010000001">
    <property type="protein sequence ID" value="MCA1855560.1"/>
    <property type="molecule type" value="Genomic_DNA"/>
</dbReference>
<proteinExistence type="predicted"/>
<sequence>MSDHFLFPAQAIVGLPVNGSAAAFPVRRIYCVGRNYAAHAREMGFDPDREPPFFFCKPNDAESVVPVAAGAEAAIPYPPRTENYHYEIELVVAIGKAGRDIAVEDAASHIFGYAVGLDMTRRDLQMRMREQGRPWEIGKAFDYSAPIGPITPLADSGELAAGAIALTVDGKTVQSSDLSKLIWNVNETIAQLSTLFELRPGDLIMTGTPEGVGAVLPGQTMVGSVAGLSPISVKVV</sequence>
<evidence type="ECO:0000259" key="2">
    <source>
        <dbReference type="Pfam" id="PF01557"/>
    </source>
</evidence>
<dbReference type="InterPro" id="IPR011234">
    <property type="entry name" value="Fumarylacetoacetase-like_C"/>
</dbReference>
<dbReference type="Pfam" id="PF01557">
    <property type="entry name" value="FAA_hydrolase"/>
    <property type="match status" value="1"/>
</dbReference>